<dbReference type="PIRSF" id="PIRSF017835">
    <property type="entry name" value="ATP-synth_g_mitoch_animal"/>
    <property type="match status" value="1"/>
</dbReference>
<dbReference type="InterPro" id="IPR006808">
    <property type="entry name" value="ATP_synth_F0_gsu_mt"/>
</dbReference>
<dbReference type="GO" id="GO:0031966">
    <property type="term" value="C:mitochondrial membrane"/>
    <property type="evidence" value="ECO:0007669"/>
    <property type="project" value="UniProtKB-SubCell"/>
</dbReference>
<dbReference type="PANTHER" id="PTHR12386">
    <property type="entry name" value="ATP SYNTHASE SUBUNIT"/>
    <property type="match status" value="1"/>
</dbReference>
<evidence type="ECO:0000256" key="4">
    <source>
        <dbReference type="ARBA" id="ARBA00022547"/>
    </source>
</evidence>
<organism evidence="10 11">
    <name type="scientific">Amphibalanus amphitrite</name>
    <name type="common">Striped barnacle</name>
    <name type="synonym">Balanus amphitrite</name>
    <dbReference type="NCBI Taxonomy" id="1232801"/>
    <lineage>
        <taxon>Eukaryota</taxon>
        <taxon>Metazoa</taxon>
        <taxon>Ecdysozoa</taxon>
        <taxon>Arthropoda</taxon>
        <taxon>Crustacea</taxon>
        <taxon>Multicrustacea</taxon>
        <taxon>Cirripedia</taxon>
        <taxon>Thoracica</taxon>
        <taxon>Thoracicalcarea</taxon>
        <taxon>Balanomorpha</taxon>
        <taxon>Balanoidea</taxon>
        <taxon>Balanidae</taxon>
        <taxon>Amphibalaninae</taxon>
        <taxon>Amphibalanus</taxon>
    </lineage>
</organism>
<dbReference type="Pfam" id="PF04718">
    <property type="entry name" value="ATP-synt_G"/>
    <property type="match status" value="1"/>
</dbReference>
<dbReference type="AlphaFoldDB" id="A0A6A4V9A8"/>
<dbReference type="EMBL" id="VIIS01002223">
    <property type="protein sequence ID" value="KAF0286902.1"/>
    <property type="molecule type" value="Genomic_DNA"/>
</dbReference>
<evidence type="ECO:0000313" key="11">
    <source>
        <dbReference type="Proteomes" id="UP000440578"/>
    </source>
</evidence>
<dbReference type="InterPro" id="IPR016702">
    <property type="entry name" value="ATP5MG_metazoa"/>
</dbReference>
<evidence type="ECO:0000256" key="3">
    <source>
        <dbReference type="ARBA" id="ARBA00022448"/>
    </source>
</evidence>
<evidence type="ECO:0000256" key="2">
    <source>
        <dbReference type="ARBA" id="ARBA00005699"/>
    </source>
</evidence>
<keyword evidence="9" id="KW-0066">ATP synthesis</keyword>
<dbReference type="GO" id="GO:0045259">
    <property type="term" value="C:proton-transporting ATP synthase complex"/>
    <property type="evidence" value="ECO:0007669"/>
    <property type="project" value="UniProtKB-KW"/>
</dbReference>
<evidence type="ECO:0000256" key="5">
    <source>
        <dbReference type="ARBA" id="ARBA00022781"/>
    </source>
</evidence>
<protein>
    <submittedName>
        <fullName evidence="10">ATP synthase subunit g, mitochondrial</fullName>
    </submittedName>
</protein>
<evidence type="ECO:0000256" key="9">
    <source>
        <dbReference type="ARBA" id="ARBA00023310"/>
    </source>
</evidence>
<keyword evidence="4" id="KW-0138">CF(0)</keyword>
<comment type="caution">
    <text evidence="10">The sequence shown here is derived from an EMBL/GenBank/DDBJ whole genome shotgun (WGS) entry which is preliminary data.</text>
</comment>
<evidence type="ECO:0000256" key="8">
    <source>
        <dbReference type="ARBA" id="ARBA00023136"/>
    </source>
</evidence>
<reference evidence="10 11" key="1">
    <citation type="submission" date="2019-07" db="EMBL/GenBank/DDBJ databases">
        <title>Draft genome assembly of a fouling barnacle, Amphibalanus amphitrite (Darwin, 1854): The first reference genome for Thecostraca.</title>
        <authorList>
            <person name="Kim W."/>
        </authorList>
    </citation>
    <scope>NUCLEOTIDE SEQUENCE [LARGE SCALE GENOMIC DNA]</scope>
    <source>
        <strain evidence="10">SNU_AA5</strain>
        <tissue evidence="10">Soma without cirri and trophi</tissue>
    </source>
</reference>
<keyword evidence="8" id="KW-0472">Membrane</keyword>
<evidence type="ECO:0000256" key="1">
    <source>
        <dbReference type="ARBA" id="ARBA00004325"/>
    </source>
</evidence>
<dbReference type="OrthoDB" id="437at2759"/>
<keyword evidence="3" id="KW-0813">Transport</keyword>
<dbReference type="Proteomes" id="UP000440578">
    <property type="component" value="Unassembled WGS sequence"/>
</dbReference>
<dbReference type="GO" id="GO:0015078">
    <property type="term" value="F:proton transmembrane transporter activity"/>
    <property type="evidence" value="ECO:0007669"/>
    <property type="project" value="InterPro"/>
</dbReference>
<name>A0A6A4V9A8_AMPAM</name>
<accession>A0A6A4V9A8</accession>
<keyword evidence="5" id="KW-0375">Hydrogen ion transport</keyword>
<keyword evidence="7" id="KW-0496">Mitochondrion</keyword>
<comment type="similarity">
    <text evidence="2">Belongs to the ATPase g subunit family.</text>
</comment>
<gene>
    <name evidence="10" type="primary">ATP5L_0</name>
    <name evidence="10" type="ORF">FJT64_014666</name>
</gene>
<evidence type="ECO:0000256" key="6">
    <source>
        <dbReference type="ARBA" id="ARBA00023065"/>
    </source>
</evidence>
<evidence type="ECO:0000256" key="7">
    <source>
        <dbReference type="ARBA" id="ARBA00023128"/>
    </source>
</evidence>
<comment type="subcellular location">
    <subcellularLocation>
        <location evidence="1">Mitochondrion membrane</location>
    </subcellularLocation>
</comment>
<evidence type="ECO:0000313" key="10">
    <source>
        <dbReference type="EMBL" id="KAF0286902.1"/>
    </source>
</evidence>
<sequence>MSLLTDLVNAARPRLATFLKYARVELTPPSPADVPAIQQGLSNLVKSARTGAWKNLTVKEATVNALVGAEVVFWFFIGECIGKGSLVGYQV</sequence>
<keyword evidence="11" id="KW-1185">Reference proteome</keyword>
<keyword evidence="6" id="KW-0406">Ion transport</keyword>
<proteinExistence type="inferred from homology"/>
<dbReference type="GO" id="GO:0015986">
    <property type="term" value="P:proton motive force-driven ATP synthesis"/>
    <property type="evidence" value="ECO:0007669"/>
    <property type="project" value="InterPro"/>
</dbReference>